<accession>A0A2I1HMW7</accession>
<evidence type="ECO:0000313" key="3">
    <source>
        <dbReference type="Proteomes" id="UP000234323"/>
    </source>
</evidence>
<dbReference type="AlphaFoldDB" id="A0A2I1HMW7"/>
<organism evidence="2 3">
    <name type="scientific">Rhizophagus irregularis</name>
    <dbReference type="NCBI Taxonomy" id="588596"/>
    <lineage>
        <taxon>Eukaryota</taxon>
        <taxon>Fungi</taxon>
        <taxon>Fungi incertae sedis</taxon>
        <taxon>Mucoromycota</taxon>
        <taxon>Glomeromycotina</taxon>
        <taxon>Glomeromycetes</taxon>
        <taxon>Glomerales</taxon>
        <taxon>Glomeraceae</taxon>
        <taxon>Rhizophagus</taxon>
    </lineage>
</organism>
<evidence type="ECO:0000313" key="2">
    <source>
        <dbReference type="EMBL" id="PKY60199.1"/>
    </source>
</evidence>
<dbReference type="Proteomes" id="UP000234323">
    <property type="component" value="Unassembled WGS sequence"/>
</dbReference>
<dbReference type="VEuPathDB" id="FungiDB:RhiirA1_467587"/>
<protein>
    <submittedName>
        <fullName evidence="2">Uncharacterized protein</fullName>
    </submittedName>
</protein>
<keyword evidence="3" id="KW-1185">Reference proteome</keyword>
<feature type="region of interest" description="Disordered" evidence="1">
    <location>
        <begin position="149"/>
        <end position="176"/>
    </location>
</feature>
<reference evidence="2 3" key="1">
    <citation type="submission" date="2015-10" db="EMBL/GenBank/DDBJ databases">
        <title>Genome analyses suggest a sexual origin of heterokaryosis in a supposedly ancient asexual fungus.</title>
        <authorList>
            <person name="Ropars J."/>
            <person name="Sedzielewska K."/>
            <person name="Noel J."/>
            <person name="Charron P."/>
            <person name="Farinelli L."/>
            <person name="Marton T."/>
            <person name="Kruger M."/>
            <person name="Pelin A."/>
            <person name="Brachmann A."/>
            <person name="Corradi N."/>
        </authorList>
    </citation>
    <scope>NUCLEOTIDE SEQUENCE [LARGE SCALE GENOMIC DNA]</scope>
    <source>
        <strain evidence="2 3">A4</strain>
    </source>
</reference>
<dbReference type="EMBL" id="LLXI01004059">
    <property type="protein sequence ID" value="PKY60199.1"/>
    <property type="molecule type" value="Genomic_DNA"/>
</dbReference>
<gene>
    <name evidence="2" type="ORF">RhiirA4_483638</name>
</gene>
<sequence>MSLDKSRKQFEETLAFVAEYNELFHINVTHHLSSFIQNGFLKNLFDKNPSKPVDNTQLLISKFGEAADPANFSSQAQATNIQPTTLSLIFSIALYVSSRSWETFATKYYMTFGDMGDVAYDESVTDDGEYESSIDGLDEDEILNTIDNKLGLQTPNPVDETPPVLPDVEMTPVDQT</sequence>
<comment type="caution">
    <text evidence="2">The sequence shown here is derived from an EMBL/GenBank/DDBJ whole genome shotgun (WGS) entry which is preliminary data.</text>
</comment>
<evidence type="ECO:0000256" key="1">
    <source>
        <dbReference type="SAM" id="MobiDB-lite"/>
    </source>
</evidence>
<feature type="non-terminal residue" evidence="2">
    <location>
        <position position="176"/>
    </location>
</feature>
<name>A0A2I1HMW7_9GLOM</name>
<proteinExistence type="predicted"/>